<proteinExistence type="predicted"/>
<keyword evidence="2" id="KW-0472">Membrane</keyword>
<dbReference type="SUPFAM" id="SSF54001">
    <property type="entry name" value="Cysteine proteinases"/>
    <property type="match status" value="1"/>
</dbReference>
<dbReference type="RefSeq" id="WP_059351753.1">
    <property type="nucleotide sequence ID" value="NZ_LDYG01000048.1"/>
</dbReference>
<name>A0A147K4Y0_9BACI</name>
<feature type="compositionally biased region" description="Low complexity" evidence="1">
    <location>
        <begin position="566"/>
        <end position="575"/>
    </location>
</feature>
<feature type="transmembrane region" description="Helical" evidence="2">
    <location>
        <begin position="196"/>
        <end position="217"/>
    </location>
</feature>
<feature type="transmembrane region" description="Helical" evidence="2">
    <location>
        <begin position="115"/>
        <end position="132"/>
    </location>
</feature>
<dbReference type="STRING" id="1150625.Q75_14470"/>
<feature type="region of interest" description="Disordered" evidence="1">
    <location>
        <begin position="554"/>
        <end position="592"/>
    </location>
</feature>
<feature type="transmembrane region" description="Helical" evidence="2">
    <location>
        <begin position="60"/>
        <end position="78"/>
    </location>
</feature>
<keyword evidence="2" id="KW-1133">Transmembrane helix</keyword>
<feature type="domain" description="Transglutaminase-like" evidence="3">
    <location>
        <begin position="473"/>
        <end position="548"/>
    </location>
</feature>
<feature type="transmembrane region" description="Helical" evidence="2">
    <location>
        <begin position="139"/>
        <end position="158"/>
    </location>
</feature>
<evidence type="ECO:0000256" key="1">
    <source>
        <dbReference type="SAM" id="MobiDB-lite"/>
    </source>
</evidence>
<organism evidence="4 5">
    <name type="scientific">Bacillus coahuilensis p1.1.43</name>
    <dbReference type="NCBI Taxonomy" id="1150625"/>
    <lineage>
        <taxon>Bacteria</taxon>
        <taxon>Bacillati</taxon>
        <taxon>Bacillota</taxon>
        <taxon>Bacilli</taxon>
        <taxon>Bacillales</taxon>
        <taxon>Bacillaceae</taxon>
        <taxon>Bacillus</taxon>
    </lineage>
</organism>
<accession>A0A147K4Y0</accession>
<dbReference type="Gene3D" id="3.10.620.30">
    <property type="match status" value="1"/>
</dbReference>
<dbReference type="PATRIC" id="fig|1150625.3.peg.3025"/>
<feature type="transmembrane region" description="Helical" evidence="2">
    <location>
        <begin position="164"/>
        <end position="184"/>
    </location>
</feature>
<dbReference type="EMBL" id="LDYG01000048">
    <property type="protein sequence ID" value="KUP04666.1"/>
    <property type="molecule type" value="Genomic_DNA"/>
</dbReference>
<dbReference type="Proteomes" id="UP000074108">
    <property type="component" value="Unassembled WGS sequence"/>
</dbReference>
<feature type="transmembrane region" description="Helical" evidence="2">
    <location>
        <begin position="6"/>
        <end position="24"/>
    </location>
</feature>
<evidence type="ECO:0000256" key="2">
    <source>
        <dbReference type="SAM" id="Phobius"/>
    </source>
</evidence>
<keyword evidence="5" id="KW-1185">Reference proteome</keyword>
<reference evidence="4 5" key="1">
    <citation type="journal article" date="2016" name="Front. Microbiol.">
        <title>Microevolution Analysis of Bacillus coahuilensis Unveils Differences in Phosphorus Acquisition Strategies and Their Regulation.</title>
        <authorList>
            <person name="Gomez-Lunar Z."/>
            <person name="Hernandez-Gonzalez I."/>
            <person name="Rodriguez-Torres M.D."/>
            <person name="Souza V."/>
            <person name="Olmedo-Alvarez G."/>
        </authorList>
    </citation>
    <scope>NUCLEOTIDE SEQUENCE [LARGE SCALE GENOMIC DNA]</scope>
    <source>
        <strain evidence="5">p1.1.43</strain>
    </source>
</reference>
<dbReference type="Pfam" id="PF13559">
    <property type="entry name" value="DUF4129"/>
    <property type="match status" value="1"/>
</dbReference>
<evidence type="ECO:0000313" key="4">
    <source>
        <dbReference type="EMBL" id="KUP04666.1"/>
    </source>
</evidence>
<protein>
    <recommendedName>
        <fullName evidence="3">Transglutaminase-like domain-containing protein</fullName>
    </recommendedName>
</protein>
<keyword evidence="2" id="KW-0812">Transmembrane</keyword>
<feature type="transmembrane region" description="Helical" evidence="2">
    <location>
        <begin position="36"/>
        <end position="54"/>
    </location>
</feature>
<dbReference type="AlphaFoldDB" id="A0A147K4Y0"/>
<dbReference type="OrthoDB" id="9804872at2"/>
<dbReference type="InterPro" id="IPR038765">
    <property type="entry name" value="Papain-like_cys_pep_sf"/>
</dbReference>
<dbReference type="SMART" id="SM00460">
    <property type="entry name" value="TGc"/>
    <property type="match status" value="1"/>
</dbReference>
<dbReference type="Pfam" id="PF01841">
    <property type="entry name" value="Transglut_core"/>
    <property type="match status" value="1"/>
</dbReference>
<dbReference type="InterPro" id="IPR025403">
    <property type="entry name" value="TgpA-like_C"/>
</dbReference>
<sequence>MNSLKQWRIWFLYGAAFILLWEWLRPLREITDTANLQYFVIFMGMSLLLHVFQVKLLYSWLLKSVYVVGSLYLLYFKADNTEVNWIIRLIEDLVSNVMLLVGMNATDLSFSFRSLLFFLLLWMMTYLIQYWLMIRSSMLLFFIMTVVYIGVLDTFTTYDGALPIVRTLLVGFLLLGILAFQKLSRKEGIVITFQSLNRWLVPLILMVVFSSSLALAAPKSDPIWPDPVPFLKSLNPDSGQGPVGVKKVGYGENDSQLGGAFIGDASLVFTAEVTKEHYWKVETKEVYTGKGWESGGETSLLSFEQEEDIPFKWETPNEGALTRVEKVENVLKYNHIAYPYGAESVTIPDQDEIAFNYLLPKDKIAPVTPNQEAVTVDSYEVSYREPVYNLTDLQAATSESVTLSQEFVAQYTQLPDTLPERVRELSASIVEGKETWWDQANAIEDYFRLNGYVYETSDVPVPEEGQDYVDQFLFESLQGYCDNYSTSMVVLLRSAGIPSRWVKGFTEGEYNSSLENGVRLYDVKNDHAHSWVEAYFPEVGWVMFEPTVGFTGSAAVNDDTREDSATTNNEETTPNEVEEQDRNQDVMPEDEVASGETATLPLRVEARLFFERNWLWIISLTILVPLLIFTMVKTRRSWIPIFYKLQYKRNRQNKEAFEKAYLSLLKQLERYGLHIQDGQTLRAYAKYIDGFFGTWDMARLTDQYEQVLYGGQDVRDNHDELFKMWENLINKTRG</sequence>
<evidence type="ECO:0000313" key="5">
    <source>
        <dbReference type="Proteomes" id="UP000074108"/>
    </source>
</evidence>
<dbReference type="PANTHER" id="PTHR42736">
    <property type="entry name" value="PROTEIN-GLUTAMINE GAMMA-GLUTAMYLTRANSFERASE"/>
    <property type="match status" value="1"/>
</dbReference>
<gene>
    <name evidence="4" type="ORF">Q75_14470</name>
</gene>
<feature type="transmembrane region" description="Helical" evidence="2">
    <location>
        <begin position="614"/>
        <end position="632"/>
    </location>
</feature>
<dbReference type="InterPro" id="IPR052901">
    <property type="entry name" value="Bact_TGase-like"/>
</dbReference>
<comment type="caution">
    <text evidence="4">The sequence shown here is derived from an EMBL/GenBank/DDBJ whole genome shotgun (WGS) entry which is preliminary data.</text>
</comment>
<evidence type="ECO:0000259" key="3">
    <source>
        <dbReference type="SMART" id="SM00460"/>
    </source>
</evidence>
<dbReference type="PANTHER" id="PTHR42736:SF1">
    <property type="entry name" value="PROTEIN-GLUTAMINE GAMMA-GLUTAMYLTRANSFERASE"/>
    <property type="match status" value="1"/>
</dbReference>
<dbReference type="InterPro" id="IPR002931">
    <property type="entry name" value="Transglutaminase-like"/>
</dbReference>